<gene>
    <name evidence="1" type="ORF">DdX_08289</name>
</gene>
<dbReference type="Proteomes" id="UP001201812">
    <property type="component" value="Unassembled WGS sequence"/>
</dbReference>
<evidence type="ECO:0000313" key="1">
    <source>
        <dbReference type="EMBL" id="KAI1715012.1"/>
    </source>
</evidence>
<sequence length="293" mass="33149">MEGAYLGIVRDIFALFTRPEIAHLTEANRRYKALIESEFASSPCVIVAYLHFQDGQLRWSNHAPVSSKSLDDLRTSAQPMPPRKSAQLASSKFLRFKHSDFVFTYCDPMDVIGEYKHLYQNGGLRIVVKNFQCPAEVGDRINIGHYLHLIVPGSLKVLSQILRSSFTHISIKDNANNTAEQLPVALVVDFLFRSRFGPCQCSQPTSLIVSTHRAPKCESYEEIISAIEKKFLATSKPPYFGFAKYHKGNMNWPEARDFTLDHPNSEMKLHLTIRDGNSFSLTSSVKKINPIKL</sequence>
<protein>
    <submittedName>
        <fullName evidence="1">Uncharacterized protein</fullName>
    </submittedName>
</protein>
<name>A0AAD4N475_9BILA</name>
<reference evidence="1" key="1">
    <citation type="submission" date="2022-01" db="EMBL/GenBank/DDBJ databases">
        <title>Genome Sequence Resource for Two Populations of Ditylenchus destructor, the Migratory Endoparasitic Phytonematode.</title>
        <authorList>
            <person name="Zhang H."/>
            <person name="Lin R."/>
            <person name="Xie B."/>
        </authorList>
    </citation>
    <scope>NUCLEOTIDE SEQUENCE</scope>
    <source>
        <strain evidence="1">BazhouSP</strain>
    </source>
</reference>
<proteinExistence type="predicted"/>
<comment type="caution">
    <text evidence="1">The sequence shown here is derived from an EMBL/GenBank/DDBJ whole genome shotgun (WGS) entry which is preliminary data.</text>
</comment>
<keyword evidence="2" id="KW-1185">Reference proteome</keyword>
<organism evidence="1 2">
    <name type="scientific">Ditylenchus destructor</name>
    <dbReference type="NCBI Taxonomy" id="166010"/>
    <lineage>
        <taxon>Eukaryota</taxon>
        <taxon>Metazoa</taxon>
        <taxon>Ecdysozoa</taxon>
        <taxon>Nematoda</taxon>
        <taxon>Chromadorea</taxon>
        <taxon>Rhabditida</taxon>
        <taxon>Tylenchina</taxon>
        <taxon>Tylenchomorpha</taxon>
        <taxon>Sphaerularioidea</taxon>
        <taxon>Anguinidae</taxon>
        <taxon>Anguininae</taxon>
        <taxon>Ditylenchus</taxon>
    </lineage>
</organism>
<evidence type="ECO:0000313" key="2">
    <source>
        <dbReference type="Proteomes" id="UP001201812"/>
    </source>
</evidence>
<accession>A0AAD4N475</accession>
<dbReference type="AlphaFoldDB" id="A0AAD4N475"/>
<dbReference type="EMBL" id="JAKKPZ010000012">
    <property type="protein sequence ID" value="KAI1715012.1"/>
    <property type="molecule type" value="Genomic_DNA"/>
</dbReference>